<evidence type="ECO:0000313" key="2">
    <source>
        <dbReference type="EMBL" id="CAF9926347.1"/>
    </source>
</evidence>
<dbReference type="Proteomes" id="UP000664534">
    <property type="component" value="Unassembled WGS sequence"/>
</dbReference>
<dbReference type="InterPro" id="IPR050091">
    <property type="entry name" value="PKS_NRPS_Biosynth_Enz"/>
</dbReference>
<keyword evidence="3" id="KW-1185">Reference proteome</keyword>
<dbReference type="InterPro" id="IPR013968">
    <property type="entry name" value="PKS_KR"/>
</dbReference>
<feature type="domain" description="Ketoreductase (KR)" evidence="1">
    <location>
        <begin position="2"/>
        <end position="47"/>
    </location>
</feature>
<dbReference type="SUPFAM" id="SSF51735">
    <property type="entry name" value="NAD(P)-binding Rossmann-fold domains"/>
    <property type="match status" value="1"/>
</dbReference>
<dbReference type="PANTHER" id="PTHR43775:SF29">
    <property type="entry name" value="ASPERFURANONE POLYKETIDE SYNTHASE AFOG-RELATED"/>
    <property type="match status" value="1"/>
</dbReference>
<protein>
    <recommendedName>
        <fullName evidence="1">Ketoreductase (KR) domain-containing protein</fullName>
    </recommendedName>
</protein>
<evidence type="ECO:0000313" key="3">
    <source>
        <dbReference type="Proteomes" id="UP000664534"/>
    </source>
</evidence>
<dbReference type="EMBL" id="CAJPDT010000043">
    <property type="protein sequence ID" value="CAF9926347.1"/>
    <property type="molecule type" value="Genomic_DNA"/>
</dbReference>
<dbReference type="GO" id="GO:0004312">
    <property type="term" value="F:fatty acid synthase activity"/>
    <property type="evidence" value="ECO:0007669"/>
    <property type="project" value="TreeGrafter"/>
</dbReference>
<comment type="caution">
    <text evidence="2">The sequence shown here is derived from an EMBL/GenBank/DDBJ whole genome shotgun (WGS) entry which is preliminary data.</text>
</comment>
<evidence type="ECO:0000259" key="1">
    <source>
        <dbReference type="Pfam" id="PF08659"/>
    </source>
</evidence>
<dbReference type="PANTHER" id="PTHR43775">
    <property type="entry name" value="FATTY ACID SYNTHASE"/>
    <property type="match status" value="1"/>
</dbReference>
<reference evidence="2" key="1">
    <citation type="submission" date="2021-03" db="EMBL/GenBank/DDBJ databases">
        <authorList>
            <person name="Tagirdzhanova G."/>
        </authorList>
    </citation>
    <scope>NUCLEOTIDE SEQUENCE</scope>
</reference>
<organism evidence="2 3">
    <name type="scientific">Imshaugia aleurites</name>
    <dbReference type="NCBI Taxonomy" id="172621"/>
    <lineage>
        <taxon>Eukaryota</taxon>
        <taxon>Fungi</taxon>
        <taxon>Dikarya</taxon>
        <taxon>Ascomycota</taxon>
        <taxon>Pezizomycotina</taxon>
        <taxon>Lecanoromycetes</taxon>
        <taxon>OSLEUM clade</taxon>
        <taxon>Lecanoromycetidae</taxon>
        <taxon>Lecanorales</taxon>
        <taxon>Lecanorineae</taxon>
        <taxon>Parmeliaceae</taxon>
        <taxon>Imshaugia</taxon>
    </lineage>
</organism>
<dbReference type="Gene3D" id="3.40.50.720">
    <property type="entry name" value="NAD(P)-binding Rossmann-like Domain"/>
    <property type="match status" value="1"/>
</dbReference>
<dbReference type="OrthoDB" id="329835at2759"/>
<dbReference type="Pfam" id="PF08659">
    <property type="entry name" value="KR"/>
    <property type="match status" value="1"/>
</dbReference>
<dbReference type="AlphaFoldDB" id="A0A8H3IFP8"/>
<dbReference type="GO" id="GO:0006633">
    <property type="term" value="P:fatty acid biosynthetic process"/>
    <property type="evidence" value="ECO:0007669"/>
    <property type="project" value="TreeGrafter"/>
</dbReference>
<dbReference type="GO" id="GO:0044550">
    <property type="term" value="P:secondary metabolite biosynthetic process"/>
    <property type="evidence" value="ECO:0007669"/>
    <property type="project" value="TreeGrafter"/>
</dbReference>
<proteinExistence type="predicted"/>
<name>A0A8H3IFP8_9LECA</name>
<sequence>MLLSSVNGIFGGRAQANYAAENTFKDALAHHRIAHGQKAVSIDLGLMVAEGVVAENDSLLASMRRIGLLMDVTQEELIALLDYYCDPNLPLLSDVNAQIMVGIEMPSAVLAKGIVLHHSIRRPMFRHLFRIIPRTQRPYLRMQMAQSLIELRC</sequence>
<dbReference type="InterPro" id="IPR036291">
    <property type="entry name" value="NAD(P)-bd_dom_sf"/>
</dbReference>
<accession>A0A8H3IFP8</accession>
<gene>
    <name evidence="2" type="ORF">IMSHALPRED_006937</name>
</gene>